<keyword evidence="3" id="KW-1185">Reference proteome</keyword>
<evidence type="ECO:0000313" key="2">
    <source>
        <dbReference type="EMBL" id="MRX73880.1"/>
    </source>
</evidence>
<dbReference type="InterPro" id="IPR011528">
    <property type="entry name" value="NERD"/>
</dbReference>
<evidence type="ECO:0000313" key="3">
    <source>
        <dbReference type="Proteomes" id="UP000448867"/>
    </source>
</evidence>
<sequence length="250" mass="29383">MQKMDFYFSPCCKRMLYSGQEVKKMNAQKEPLKLEILRALSGRIQFDSLEDKHFESLEKGYKGEQDWNQHMKCIKIGHIHLLDLLLKVHSTFLQADSLPITERTIYLFEIKNFEGNFIFENDRWYTSSKVEIPNPLNQLKRTELLLKRILQNLGFSQEIESYLIFVNPLFHLYHSPIHQSIIFYPHIPQLLRRINARPSKIYPGLTVKANKLKEEALTTSPFTNLPACEYTSLKKGIKCCCLLILCRKFP</sequence>
<dbReference type="Pfam" id="PF08378">
    <property type="entry name" value="NERD"/>
    <property type="match status" value="1"/>
</dbReference>
<proteinExistence type="predicted"/>
<evidence type="ECO:0000259" key="1">
    <source>
        <dbReference type="PROSITE" id="PS50965"/>
    </source>
</evidence>
<reference evidence="2 3" key="1">
    <citation type="submission" date="2019-11" db="EMBL/GenBank/DDBJ databases">
        <title>Bacillus lacus genome.</title>
        <authorList>
            <person name="Allen C.J."/>
            <person name="Newman J.D."/>
        </authorList>
    </citation>
    <scope>NUCLEOTIDE SEQUENCE [LARGE SCALE GENOMIC DNA]</scope>
    <source>
        <strain evidence="2 3">KCTC 33946</strain>
    </source>
</reference>
<comment type="caution">
    <text evidence="2">The sequence shown here is derived from an EMBL/GenBank/DDBJ whole genome shotgun (WGS) entry which is preliminary data.</text>
</comment>
<accession>A0A7X2LYS7</accession>
<gene>
    <name evidence="2" type="ORF">GJU40_17230</name>
</gene>
<name>A0A7X2LYS7_9BACI</name>
<protein>
    <recommendedName>
        <fullName evidence="1">NERD domain-containing protein</fullName>
    </recommendedName>
</protein>
<organism evidence="2 3">
    <name type="scientific">Metabacillus lacus</name>
    <dbReference type="NCBI Taxonomy" id="1983721"/>
    <lineage>
        <taxon>Bacteria</taxon>
        <taxon>Bacillati</taxon>
        <taxon>Bacillota</taxon>
        <taxon>Bacilli</taxon>
        <taxon>Bacillales</taxon>
        <taxon>Bacillaceae</taxon>
        <taxon>Metabacillus</taxon>
    </lineage>
</organism>
<dbReference type="OrthoDB" id="2164794at2"/>
<dbReference type="PROSITE" id="PS50965">
    <property type="entry name" value="NERD"/>
    <property type="match status" value="1"/>
</dbReference>
<feature type="domain" description="NERD" evidence="1">
    <location>
        <begin position="59"/>
        <end position="169"/>
    </location>
</feature>
<dbReference type="EMBL" id="WKKI01000049">
    <property type="protein sequence ID" value="MRX73880.1"/>
    <property type="molecule type" value="Genomic_DNA"/>
</dbReference>
<dbReference type="AlphaFoldDB" id="A0A7X2LYS7"/>
<dbReference type="Proteomes" id="UP000448867">
    <property type="component" value="Unassembled WGS sequence"/>
</dbReference>